<evidence type="ECO:0000256" key="3">
    <source>
        <dbReference type="ARBA" id="ARBA00023015"/>
    </source>
</evidence>
<keyword evidence="4" id="KW-0804">Transcription</keyword>
<proteinExistence type="predicted"/>
<dbReference type="InterPro" id="IPR007219">
    <property type="entry name" value="XnlR_reg_dom"/>
</dbReference>
<name>A0ABR4LTC1_9EURO</name>
<keyword evidence="3" id="KW-0805">Transcription regulation</keyword>
<dbReference type="CDD" id="cd12148">
    <property type="entry name" value="fungal_TF_MHR"/>
    <property type="match status" value="1"/>
</dbReference>
<evidence type="ECO:0000259" key="6">
    <source>
        <dbReference type="SMART" id="SM00906"/>
    </source>
</evidence>
<comment type="subcellular location">
    <subcellularLocation>
        <location evidence="1">Nucleus</location>
    </subcellularLocation>
</comment>
<dbReference type="PANTHER" id="PTHR47338:SF16">
    <property type="entry name" value="TRANSCRIPTION FACTOR, PUTATIVE (AFU_ORTHOLOGUE AFUA_2G09360)-RELATED"/>
    <property type="match status" value="1"/>
</dbReference>
<keyword evidence="8" id="KW-1185">Reference proteome</keyword>
<evidence type="ECO:0000313" key="7">
    <source>
        <dbReference type="EMBL" id="KAL2867783.1"/>
    </source>
</evidence>
<organism evidence="7 8">
    <name type="scientific">Aspergillus lucknowensis</name>
    <dbReference type="NCBI Taxonomy" id="176173"/>
    <lineage>
        <taxon>Eukaryota</taxon>
        <taxon>Fungi</taxon>
        <taxon>Dikarya</taxon>
        <taxon>Ascomycota</taxon>
        <taxon>Pezizomycotina</taxon>
        <taxon>Eurotiomycetes</taxon>
        <taxon>Eurotiomycetidae</taxon>
        <taxon>Eurotiales</taxon>
        <taxon>Aspergillaceae</taxon>
        <taxon>Aspergillus</taxon>
        <taxon>Aspergillus subgen. Nidulantes</taxon>
    </lineage>
</organism>
<evidence type="ECO:0000256" key="1">
    <source>
        <dbReference type="ARBA" id="ARBA00004123"/>
    </source>
</evidence>
<evidence type="ECO:0000256" key="5">
    <source>
        <dbReference type="ARBA" id="ARBA00023242"/>
    </source>
</evidence>
<dbReference type="RefSeq" id="XP_070886762.1">
    <property type="nucleotide sequence ID" value="XM_071031134.1"/>
</dbReference>
<dbReference type="EMBL" id="JBFXLQ010000017">
    <property type="protein sequence ID" value="KAL2867783.1"/>
    <property type="molecule type" value="Genomic_DNA"/>
</dbReference>
<sequence>MALGARFSDNQIFKGVDRRRRGDPYAERARKLLDLTDISVSTIQACILLGTVCFSDSQTRSESLYYSVAVRLAFILDLANRQCDDEVERQVNLRIWWSLYMIDIWSSVGLNLPRQLDFVESYPLPTNEEVFLSLRSGAMPTDLGRPGLWSEMVLLARIWARIHHLNKASVNSLIDSQTLSETVDSLAQDLRAWSEALHPSLQETPENLEHYTSLGLGNAFAALHLGYHYYNEVLFYQFLARNPDPECTRESIDRYRAQCNDHALAFCNLLYRCRPTNRPQCQYVMVGHMLVVTSTVYIHMLLFSDDDAKIRLARNRLGQNFEILTALQTFWVTLDVALSRLQVFHNACTRSIDESFQMDQWMLKFLLEHGSSVMERPISEGDSPGALRNWFLQTF</sequence>
<evidence type="ECO:0000256" key="2">
    <source>
        <dbReference type="ARBA" id="ARBA00022723"/>
    </source>
</evidence>
<feature type="domain" description="Xylanolytic transcriptional activator regulatory" evidence="6">
    <location>
        <begin position="62"/>
        <end position="131"/>
    </location>
</feature>
<accession>A0ABR4LTC1</accession>
<dbReference type="PANTHER" id="PTHR47338">
    <property type="entry name" value="ZN(II)2CYS6 TRANSCRIPTION FACTOR (EUROFUNG)-RELATED"/>
    <property type="match status" value="1"/>
</dbReference>
<evidence type="ECO:0000256" key="4">
    <source>
        <dbReference type="ARBA" id="ARBA00023163"/>
    </source>
</evidence>
<dbReference type="SMART" id="SM00906">
    <property type="entry name" value="Fungal_trans"/>
    <property type="match status" value="1"/>
</dbReference>
<evidence type="ECO:0000313" key="8">
    <source>
        <dbReference type="Proteomes" id="UP001610432"/>
    </source>
</evidence>
<dbReference type="Proteomes" id="UP001610432">
    <property type="component" value="Unassembled WGS sequence"/>
</dbReference>
<comment type="caution">
    <text evidence="7">The sequence shown here is derived from an EMBL/GenBank/DDBJ whole genome shotgun (WGS) entry which is preliminary data.</text>
</comment>
<gene>
    <name evidence="7" type="ORF">BJX67DRAFT_371769</name>
</gene>
<dbReference type="GeneID" id="98146206"/>
<dbReference type="InterPro" id="IPR050815">
    <property type="entry name" value="TF_fung"/>
</dbReference>
<keyword evidence="5" id="KW-0539">Nucleus</keyword>
<reference evidence="7 8" key="1">
    <citation type="submission" date="2024-07" db="EMBL/GenBank/DDBJ databases">
        <title>Section-level genome sequencing and comparative genomics of Aspergillus sections Usti and Cavernicolus.</title>
        <authorList>
            <consortium name="Lawrence Berkeley National Laboratory"/>
            <person name="Nybo J.L."/>
            <person name="Vesth T.C."/>
            <person name="Theobald S."/>
            <person name="Frisvad J.C."/>
            <person name="Larsen T.O."/>
            <person name="Kjaerboelling I."/>
            <person name="Rothschild-Mancinelli K."/>
            <person name="Lyhne E.K."/>
            <person name="Kogle M.E."/>
            <person name="Barry K."/>
            <person name="Clum A."/>
            <person name="Na H."/>
            <person name="Ledsgaard L."/>
            <person name="Lin J."/>
            <person name="Lipzen A."/>
            <person name="Kuo A."/>
            <person name="Riley R."/>
            <person name="Mondo S."/>
            <person name="Labutti K."/>
            <person name="Haridas S."/>
            <person name="Pangalinan J."/>
            <person name="Salamov A.A."/>
            <person name="Simmons B.A."/>
            <person name="Magnuson J.K."/>
            <person name="Chen J."/>
            <person name="Drula E."/>
            <person name="Henrissat B."/>
            <person name="Wiebenga A."/>
            <person name="Lubbers R.J."/>
            <person name="Gomes A.C."/>
            <person name="Macurrencykelacurrency M.R."/>
            <person name="Stajich J."/>
            <person name="Grigoriev I.V."/>
            <person name="Mortensen U.H."/>
            <person name="De Vries R.P."/>
            <person name="Baker S.E."/>
            <person name="Andersen M.R."/>
        </authorList>
    </citation>
    <scope>NUCLEOTIDE SEQUENCE [LARGE SCALE GENOMIC DNA]</scope>
    <source>
        <strain evidence="7 8">CBS 449.75</strain>
    </source>
</reference>
<keyword evidence="2" id="KW-0479">Metal-binding</keyword>
<protein>
    <recommendedName>
        <fullName evidence="6">Xylanolytic transcriptional activator regulatory domain-containing protein</fullName>
    </recommendedName>
</protein>
<dbReference type="Pfam" id="PF04082">
    <property type="entry name" value="Fungal_trans"/>
    <property type="match status" value="1"/>
</dbReference>